<protein>
    <submittedName>
        <fullName evidence="2">DUF4247 domain-containing protein</fullName>
    </submittedName>
</protein>
<organism evidence="2 3">
    <name type="scientific">Cohnella nanjingensis</name>
    <dbReference type="NCBI Taxonomy" id="1387779"/>
    <lineage>
        <taxon>Bacteria</taxon>
        <taxon>Bacillati</taxon>
        <taxon>Bacillota</taxon>
        <taxon>Bacilli</taxon>
        <taxon>Bacillales</taxon>
        <taxon>Paenibacillaceae</taxon>
        <taxon>Cohnella</taxon>
    </lineage>
</organism>
<evidence type="ECO:0000313" key="3">
    <source>
        <dbReference type="Proteomes" id="UP000547209"/>
    </source>
</evidence>
<sequence>MSPRLRRWGSALHLAVVLSLIVTLLSACGSSINVKETYPLESVSQNGSQTSYVYRAAGETVQEVAKGLVVQKKPDQLSKEDPDHMFLVYPDQIIHVQKDEQKPEDSLVEVDSKEYVRQNYSPSFLEGYLLASLIGNLFDMSRPGGYYGDYRGYGSQKAYPPPATGKYRAPTDNDLKSAPPMTVNKKGSIFKRGKTQSGSDVGSGGLFNKKPPSTSGSSGSGGSITRNKDGDSSSKSGSSWIKPRKSTKPRTSFGGSGRISRRR</sequence>
<evidence type="ECO:0000256" key="1">
    <source>
        <dbReference type="SAM" id="MobiDB-lite"/>
    </source>
</evidence>
<name>A0A7X0VDG3_9BACL</name>
<gene>
    <name evidence="2" type="ORF">H7C19_04470</name>
</gene>
<dbReference type="PROSITE" id="PS51257">
    <property type="entry name" value="PROKAR_LIPOPROTEIN"/>
    <property type="match status" value="1"/>
</dbReference>
<proteinExistence type="predicted"/>
<feature type="region of interest" description="Disordered" evidence="1">
    <location>
        <begin position="159"/>
        <end position="263"/>
    </location>
</feature>
<dbReference type="RefSeq" id="WP_185141382.1">
    <property type="nucleotide sequence ID" value="NZ_JACJVP010000005.1"/>
</dbReference>
<reference evidence="2 3" key="1">
    <citation type="submission" date="2020-08" db="EMBL/GenBank/DDBJ databases">
        <title>Cohnella phylogeny.</title>
        <authorList>
            <person name="Dunlap C."/>
        </authorList>
    </citation>
    <scope>NUCLEOTIDE SEQUENCE [LARGE SCALE GENOMIC DNA]</scope>
    <source>
        <strain evidence="2 3">DSM 28246</strain>
    </source>
</reference>
<comment type="caution">
    <text evidence="2">The sequence shown here is derived from an EMBL/GenBank/DDBJ whole genome shotgun (WGS) entry which is preliminary data.</text>
</comment>
<keyword evidence="3" id="KW-1185">Reference proteome</keyword>
<accession>A0A7X0VDG3</accession>
<dbReference type="EMBL" id="JACJVP010000005">
    <property type="protein sequence ID" value="MBB6669940.1"/>
    <property type="molecule type" value="Genomic_DNA"/>
</dbReference>
<dbReference type="Proteomes" id="UP000547209">
    <property type="component" value="Unassembled WGS sequence"/>
</dbReference>
<evidence type="ECO:0000313" key="2">
    <source>
        <dbReference type="EMBL" id="MBB6669940.1"/>
    </source>
</evidence>
<dbReference type="InterPro" id="IPR025341">
    <property type="entry name" value="DUF4247"/>
</dbReference>
<dbReference type="Pfam" id="PF14042">
    <property type="entry name" value="DUF4247"/>
    <property type="match status" value="1"/>
</dbReference>
<dbReference type="AlphaFoldDB" id="A0A7X0VDG3"/>